<dbReference type="EMBL" id="PKMF04000103">
    <property type="protein sequence ID" value="KAK7850211.1"/>
    <property type="molecule type" value="Genomic_DNA"/>
</dbReference>
<reference evidence="1 2" key="1">
    <citation type="journal article" date="2018" name="Sci. Data">
        <title>The draft genome sequence of cork oak.</title>
        <authorList>
            <person name="Ramos A.M."/>
            <person name="Usie A."/>
            <person name="Barbosa P."/>
            <person name="Barros P.M."/>
            <person name="Capote T."/>
            <person name="Chaves I."/>
            <person name="Simoes F."/>
            <person name="Abreu I."/>
            <person name="Carrasquinho I."/>
            <person name="Faro C."/>
            <person name="Guimaraes J.B."/>
            <person name="Mendonca D."/>
            <person name="Nobrega F."/>
            <person name="Rodrigues L."/>
            <person name="Saibo N.J.M."/>
            <person name="Varela M.C."/>
            <person name="Egas C."/>
            <person name="Matos J."/>
            <person name="Miguel C.M."/>
            <person name="Oliveira M.M."/>
            <person name="Ricardo C.P."/>
            <person name="Goncalves S."/>
        </authorList>
    </citation>
    <scope>NUCLEOTIDE SEQUENCE [LARGE SCALE GENOMIC DNA]</scope>
    <source>
        <strain evidence="2">cv. HL8</strain>
    </source>
</reference>
<protein>
    <submittedName>
        <fullName evidence="1">Uncharacterized protein</fullName>
    </submittedName>
</protein>
<evidence type="ECO:0000313" key="2">
    <source>
        <dbReference type="Proteomes" id="UP000237347"/>
    </source>
</evidence>
<accession>A0AAW0LH54</accession>
<organism evidence="1 2">
    <name type="scientific">Quercus suber</name>
    <name type="common">Cork oak</name>
    <dbReference type="NCBI Taxonomy" id="58331"/>
    <lineage>
        <taxon>Eukaryota</taxon>
        <taxon>Viridiplantae</taxon>
        <taxon>Streptophyta</taxon>
        <taxon>Embryophyta</taxon>
        <taxon>Tracheophyta</taxon>
        <taxon>Spermatophyta</taxon>
        <taxon>Magnoliopsida</taxon>
        <taxon>eudicotyledons</taxon>
        <taxon>Gunneridae</taxon>
        <taxon>Pentapetalae</taxon>
        <taxon>rosids</taxon>
        <taxon>fabids</taxon>
        <taxon>Fagales</taxon>
        <taxon>Fagaceae</taxon>
        <taxon>Quercus</taxon>
    </lineage>
</organism>
<dbReference type="Proteomes" id="UP000237347">
    <property type="component" value="Unassembled WGS sequence"/>
</dbReference>
<dbReference type="AlphaFoldDB" id="A0AAW0LH54"/>
<evidence type="ECO:0000313" key="1">
    <source>
        <dbReference type="EMBL" id="KAK7850211.1"/>
    </source>
</evidence>
<gene>
    <name evidence="1" type="ORF">CFP56_001306</name>
</gene>
<comment type="caution">
    <text evidence="1">The sequence shown here is derived from an EMBL/GenBank/DDBJ whole genome shotgun (WGS) entry which is preliminary data.</text>
</comment>
<name>A0AAW0LH54_QUESU</name>
<sequence>MDGSLLNCPLVLKVPKETFVGSFGLWLYISHVMFTEHFDEGSCISSLIRPKRLDIQIKMCGARILYEQDMLEFVQNSRQENFKSCDDLSRGCEKFIEDHMSSSQSYDLKLKQKLNSLLSTLYQVSSSISRKRLDPDTMRMLLPNNETIQEECTSRETFSNQAFRKIQVEALLI</sequence>
<keyword evidence="2" id="KW-1185">Reference proteome</keyword>
<proteinExistence type="predicted"/>